<name>A0A1H9XEA0_BUTFI</name>
<dbReference type="OrthoDB" id="3193769at2"/>
<proteinExistence type="predicted"/>
<dbReference type="GO" id="GO:0015074">
    <property type="term" value="P:DNA integration"/>
    <property type="evidence" value="ECO:0007669"/>
    <property type="project" value="InterPro"/>
</dbReference>
<organism evidence="2 3">
    <name type="scientific">Butyrivibrio fibrisolvens</name>
    <dbReference type="NCBI Taxonomy" id="831"/>
    <lineage>
        <taxon>Bacteria</taxon>
        <taxon>Bacillati</taxon>
        <taxon>Bacillota</taxon>
        <taxon>Clostridia</taxon>
        <taxon>Lachnospirales</taxon>
        <taxon>Lachnospiraceae</taxon>
        <taxon>Butyrivibrio</taxon>
    </lineage>
</organism>
<dbReference type="GO" id="GO:0003676">
    <property type="term" value="F:nucleic acid binding"/>
    <property type="evidence" value="ECO:0007669"/>
    <property type="project" value="InterPro"/>
</dbReference>
<dbReference type="AlphaFoldDB" id="A0A1H9XEA0"/>
<dbReference type="PANTHER" id="PTHR35004">
    <property type="entry name" value="TRANSPOSASE RV3428C-RELATED"/>
    <property type="match status" value="1"/>
</dbReference>
<dbReference type="NCBIfam" id="NF033546">
    <property type="entry name" value="transpos_IS21"/>
    <property type="match status" value="1"/>
</dbReference>
<evidence type="ECO:0000313" key="3">
    <source>
        <dbReference type="Proteomes" id="UP000182584"/>
    </source>
</evidence>
<dbReference type="InterPro" id="IPR001584">
    <property type="entry name" value="Integrase_cat-core"/>
</dbReference>
<dbReference type="InterPro" id="IPR036397">
    <property type="entry name" value="RNaseH_sf"/>
</dbReference>
<dbReference type="EMBL" id="FOGJ01000065">
    <property type="protein sequence ID" value="SES44444.1"/>
    <property type="molecule type" value="Genomic_DNA"/>
</dbReference>
<evidence type="ECO:0000313" key="2">
    <source>
        <dbReference type="EMBL" id="SES44444.1"/>
    </source>
</evidence>
<evidence type="ECO:0000259" key="1">
    <source>
        <dbReference type="PROSITE" id="PS50994"/>
    </source>
</evidence>
<dbReference type="Gene3D" id="3.30.420.10">
    <property type="entry name" value="Ribonuclease H-like superfamily/Ribonuclease H"/>
    <property type="match status" value="1"/>
</dbReference>
<protein>
    <submittedName>
        <fullName evidence="2">Transposase</fullName>
    </submittedName>
</protein>
<gene>
    <name evidence="2" type="ORF">SAMN04487884_1651</name>
</gene>
<accession>A0A1H9XEA0</accession>
<dbReference type="Proteomes" id="UP000182584">
    <property type="component" value="Unassembled WGS sequence"/>
</dbReference>
<dbReference type="PROSITE" id="PS50994">
    <property type="entry name" value="INTEGRASE"/>
    <property type="match status" value="1"/>
</dbReference>
<sequence length="510" mass="58581">MLAMDKVYSIRRLFYEQGKSISDIIAETGHDRKTIVKYLDMTNFNLPEPEPSDPEALCPKLDKFKPLIDSWLMEDKNAPRKQRHTATKVYDRLEKETEDFDCSYRLVAQYVAFRKQKLNLDNKEGFIPLIHYPGEAQADFGAATFFENSMEHEGKYLVLSFPHSNAGYPQLMYGENSECFMEAMIAIFKHIGGVPKEIWFDNASTIVTKILKDGQRELTDKFLRFSAHYGFTYKFMNPNSGNEKGHVEAKVKYTRNNFMVPVPHFVSLADHNQILLSESDADFDREHYRHEGVTIKSLFEEDKAVLLPLPEIDFDCSRYESARTDKWGRFNLDEGKHEYSASPEAASDVVWLKITSDKVFVMDMDHKPIVTHRRLYGDHKQSSMEWLPYLTAISRKPRSLFNSGIFEMMPESMQKYMKSCSNTDRGKVLKILAEQTKRTGFDSALQTVKQALMYQATDPDSLQNLYRRIYSDVPVLPPLPSQKGVPGVIQMPVDLSAYDIALKKGGVING</sequence>
<reference evidence="2 3" key="1">
    <citation type="submission" date="2016-10" db="EMBL/GenBank/DDBJ databases">
        <authorList>
            <person name="de Groot N.N."/>
        </authorList>
    </citation>
    <scope>NUCLEOTIDE SEQUENCE [LARGE SCALE GENOMIC DNA]</scope>
    <source>
        <strain evidence="2 3">AR40</strain>
    </source>
</reference>
<feature type="domain" description="Integrase catalytic" evidence="1">
    <location>
        <begin position="129"/>
        <end position="303"/>
    </location>
</feature>